<comment type="caution">
    <text evidence="4">The sequence shown here is derived from an EMBL/GenBank/DDBJ whole genome shotgun (WGS) entry which is preliminary data.</text>
</comment>
<keyword evidence="5" id="KW-1185">Reference proteome</keyword>
<dbReference type="GO" id="GO:0005096">
    <property type="term" value="F:GTPase activator activity"/>
    <property type="evidence" value="ECO:0007669"/>
    <property type="project" value="TreeGrafter"/>
</dbReference>
<feature type="compositionally biased region" description="Low complexity" evidence="2">
    <location>
        <begin position="313"/>
        <end position="341"/>
    </location>
</feature>
<name>A0A1Y2BKN8_9TREE</name>
<feature type="compositionally biased region" description="Pro residues" evidence="2">
    <location>
        <begin position="196"/>
        <end position="206"/>
    </location>
</feature>
<dbReference type="FunFam" id="1.10.8.270:FF:000026">
    <property type="entry name" value="TBC (Tre-2/Bub2/Cdc16) domain family"/>
    <property type="match status" value="1"/>
</dbReference>
<evidence type="ECO:0000256" key="2">
    <source>
        <dbReference type="SAM" id="MobiDB-lite"/>
    </source>
</evidence>
<feature type="compositionally biased region" description="Low complexity" evidence="2">
    <location>
        <begin position="546"/>
        <end position="558"/>
    </location>
</feature>
<feature type="domain" description="Rab-GAP TBC" evidence="3">
    <location>
        <begin position="897"/>
        <end position="1086"/>
    </location>
</feature>
<dbReference type="EMBL" id="MCFC01000001">
    <property type="protein sequence ID" value="ORY35339.1"/>
    <property type="molecule type" value="Genomic_DNA"/>
</dbReference>
<dbReference type="InterPro" id="IPR000195">
    <property type="entry name" value="Rab-GAP-TBC_dom"/>
</dbReference>
<keyword evidence="1" id="KW-0175">Coiled coil</keyword>
<evidence type="ECO:0000313" key="5">
    <source>
        <dbReference type="Proteomes" id="UP000193986"/>
    </source>
</evidence>
<feature type="region of interest" description="Disordered" evidence="2">
    <location>
        <begin position="475"/>
        <end position="504"/>
    </location>
</feature>
<feature type="region of interest" description="Disordered" evidence="2">
    <location>
        <begin position="532"/>
        <end position="603"/>
    </location>
</feature>
<feature type="region of interest" description="Disordered" evidence="2">
    <location>
        <begin position="274"/>
        <end position="353"/>
    </location>
</feature>
<dbReference type="PANTHER" id="PTHR47219">
    <property type="entry name" value="RAB GTPASE-ACTIVATING PROTEIN 1-LIKE"/>
    <property type="match status" value="1"/>
</dbReference>
<evidence type="ECO:0000313" key="4">
    <source>
        <dbReference type="EMBL" id="ORY35339.1"/>
    </source>
</evidence>
<feature type="compositionally biased region" description="Low complexity" evidence="2">
    <location>
        <begin position="159"/>
        <end position="170"/>
    </location>
</feature>
<feature type="region of interest" description="Disordered" evidence="2">
    <location>
        <begin position="1"/>
        <end position="86"/>
    </location>
</feature>
<dbReference type="PANTHER" id="PTHR47219:SF20">
    <property type="entry name" value="TBC1 DOMAIN FAMILY MEMBER 2B"/>
    <property type="match status" value="1"/>
</dbReference>
<feature type="compositionally biased region" description="Polar residues" evidence="2">
    <location>
        <begin position="36"/>
        <end position="48"/>
    </location>
</feature>
<accession>A0A1Y2BKN8</accession>
<feature type="compositionally biased region" description="Low complexity" evidence="2">
    <location>
        <begin position="570"/>
        <end position="580"/>
    </location>
</feature>
<feature type="coiled-coil region" evidence="1">
    <location>
        <begin position="1144"/>
        <end position="1171"/>
    </location>
</feature>
<feature type="compositionally biased region" description="Basic and acidic residues" evidence="2">
    <location>
        <begin position="682"/>
        <end position="709"/>
    </location>
</feature>
<evidence type="ECO:0000256" key="1">
    <source>
        <dbReference type="SAM" id="Coils"/>
    </source>
</evidence>
<feature type="compositionally biased region" description="Polar residues" evidence="2">
    <location>
        <begin position="342"/>
        <end position="353"/>
    </location>
</feature>
<feature type="compositionally biased region" description="Polar residues" evidence="2">
    <location>
        <begin position="492"/>
        <end position="501"/>
    </location>
</feature>
<dbReference type="OrthoDB" id="294251at2759"/>
<dbReference type="Gene3D" id="1.10.8.270">
    <property type="entry name" value="putative rabgap domain of human tbc1 domain family member 14 like domains"/>
    <property type="match status" value="1"/>
</dbReference>
<feature type="compositionally biased region" description="Basic and acidic residues" evidence="2">
    <location>
        <begin position="733"/>
        <end position="743"/>
    </location>
</feature>
<feature type="region of interest" description="Disordered" evidence="2">
    <location>
        <begin position="662"/>
        <end position="764"/>
    </location>
</feature>
<dbReference type="InterPro" id="IPR050302">
    <property type="entry name" value="Rab_GAP_TBC_domain"/>
</dbReference>
<dbReference type="Proteomes" id="UP000193986">
    <property type="component" value="Unassembled WGS sequence"/>
</dbReference>
<dbReference type="STRING" id="71784.A0A1Y2BKN8"/>
<dbReference type="Gene3D" id="1.10.472.80">
    <property type="entry name" value="Ypt/Rab-GAP domain of gyp1p, domain 3"/>
    <property type="match status" value="1"/>
</dbReference>
<dbReference type="InParanoid" id="A0A1Y2BKN8"/>
<dbReference type="PROSITE" id="PS50086">
    <property type="entry name" value="TBC_RABGAP"/>
    <property type="match status" value="1"/>
</dbReference>
<dbReference type="InterPro" id="IPR035969">
    <property type="entry name" value="Rab-GAP_TBC_sf"/>
</dbReference>
<feature type="region of interest" description="Disordered" evidence="2">
    <location>
        <begin position="364"/>
        <end position="383"/>
    </location>
</feature>
<dbReference type="Pfam" id="PF00566">
    <property type="entry name" value="RabGAP-TBC"/>
    <property type="match status" value="1"/>
</dbReference>
<evidence type="ECO:0000259" key="3">
    <source>
        <dbReference type="PROSITE" id="PS50086"/>
    </source>
</evidence>
<dbReference type="SMART" id="SM00164">
    <property type="entry name" value="TBC"/>
    <property type="match status" value="1"/>
</dbReference>
<feature type="compositionally biased region" description="Low complexity" evidence="2">
    <location>
        <begin position="1"/>
        <end position="16"/>
    </location>
</feature>
<feature type="compositionally biased region" description="Polar residues" evidence="2">
    <location>
        <begin position="532"/>
        <end position="545"/>
    </location>
</feature>
<feature type="region of interest" description="Disordered" evidence="2">
    <location>
        <begin position="111"/>
        <end position="130"/>
    </location>
</feature>
<dbReference type="AlphaFoldDB" id="A0A1Y2BKN8"/>
<feature type="coiled-coil region" evidence="1">
    <location>
        <begin position="219"/>
        <end position="246"/>
    </location>
</feature>
<gene>
    <name evidence="4" type="ORF">BCR39DRAFT_508876</name>
</gene>
<feature type="region of interest" description="Disordered" evidence="2">
    <location>
        <begin position="158"/>
        <end position="218"/>
    </location>
</feature>
<proteinExistence type="predicted"/>
<organism evidence="4 5">
    <name type="scientific">Naematelia encephala</name>
    <dbReference type="NCBI Taxonomy" id="71784"/>
    <lineage>
        <taxon>Eukaryota</taxon>
        <taxon>Fungi</taxon>
        <taxon>Dikarya</taxon>
        <taxon>Basidiomycota</taxon>
        <taxon>Agaricomycotina</taxon>
        <taxon>Tremellomycetes</taxon>
        <taxon>Tremellales</taxon>
        <taxon>Naemateliaceae</taxon>
        <taxon>Naematelia</taxon>
    </lineage>
</organism>
<reference evidence="4 5" key="1">
    <citation type="submission" date="2016-07" db="EMBL/GenBank/DDBJ databases">
        <title>Pervasive Adenine N6-methylation of Active Genes in Fungi.</title>
        <authorList>
            <consortium name="DOE Joint Genome Institute"/>
            <person name="Mondo S.J."/>
            <person name="Dannebaum R.O."/>
            <person name="Kuo R.C."/>
            <person name="Labutti K."/>
            <person name="Haridas S."/>
            <person name="Kuo A."/>
            <person name="Salamov A."/>
            <person name="Ahrendt S.R."/>
            <person name="Lipzen A."/>
            <person name="Sullivan W."/>
            <person name="Andreopoulos W.B."/>
            <person name="Clum A."/>
            <person name="Lindquist E."/>
            <person name="Daum C."/>
            <person name="Ramamoorthy G.K."/>
            <person name="Gryganskyi A."/>
            <person name="Culley D."/>
            <person name="Magnuson J.K."/>
            <person name="James T.Y."/>
            <person name="O'Malley M.A."/>
            <person name="Stajich J.E."/>
            <person name="Spatafora J.W."/>
            <person name="Visel A."/>
            <person name="Grigoriev I.V."/>
        </authorList>
    </citation>
    <scope>NUCLEOTIDE SEQUENCE [LARGE SCALE GENOMIC DNA]</scope>
    <source>
        <strain evidence="4 5">68-887.2</strain>
    </source>
</reference>
<dbReference type="SUPFAM" id="SSF47923">
    <property type="entry name" value="Ypt/Rab-GAP domain of gyp1p"/>
    <property type="match status" value="2"/>
</dbReference>
<sequence>MAESSLSRLLSAESSSNHPLSPSVHPARIHSGLARNGSSTPSLLTQSVPPAIQTGGYFDLPNAQSSHRRHHAATISGLPNRSPLSGLPGHLSPSLVPAATALSIRATPASQYDPVLRDPPSPGTARPWSAYADSLSKDDLAVLETRFDLMTDAELREFTTGASTSTPSGSEILTPRVTTRHSRGSETESDSDGEPTPSPLFPPSPPSGSKRRQGADHPLRVLSRAVRELRETVEALEEENALLRAGLGKIETAGDERPADQVSIHDNLTEALSTSLTSNSPLGDFSSPPLLPSSKHRGTSPAPSTTRSLRAKSPSSSISVPFASSPHESTSSSVPVSQTASIPQTAKRNGRSSWTSGLWVWNTAKQPRPRKGSNGSTASLPPPITVNAFGGTGTPVRGVPEEAVVDWEEDDEAWRKGDGGSSPSFRAIFLATRIITPDPSSILNSPSTPPNSLVAYLAHSLVSNARDAGFIARDAPGKMRSTRSRAASASSQEAPSINGTPAKNYGYGDQALAVGRSLLSSVSTATLRAKAISSSSSFETPAQPTRPSLLSRVSSSRPFPTTAVSPPAPLQASSSSAASPTEDQPLPSVELSSIVPDETRPPTVLLSRQNLGTFFQSTKAGRGRIKVASRFNGGEEPLTDRYGFIYDIQHASMLKDANAAGTPAPASLNGTMHLSEQEGEGWIDKQRRVSQDRRRRSIDARPESSRRSTESGQIDSPRLSIDSASTHSPDPGTKGEKKEEKPKEHGRHRATTLNLAPSPAKPLTAKDTLTVSARGSGSLQTNIAETSSPLSASLAHASSSSSTLDHPKSLSTTTTASRLTVSSLLDQLTELHDQQQKERMVEWDAFLRRRQRHLAASNSSTGDKSWASEIVGISQMGHKGGKGLEDWKVFTRLVRGGIPLAYRSDVWAECSGAKDAMVPGEYAGILKKHEGQDNPVLADIEKDVGRTFPGNVFFGGDGPGVAKLRRVLVAYSWHNPEVGYCQGMNMLAATLLLTHTDEEQAFWTLRSLIESLLPPQFFAPTLLGSRADQRVLDGLVAHFVPRVHAHLVKLGCELASLTFGWWLSLFTDCLPVETLFRVWDVFFVEGHDSLFRVALAMLKLNETELCACETISDLFAFVGGMTARLWGADKLIAAQHGYKQVIRHQDLVAKCAKARRELEEEAEEQQEQEHSSRT</sequence>
<protein>
    <submittedName>
        <fullName evidence="4">Rab-GTPase-TBC domain-domain-containing protein</fullName>
    </submittedName>
</protein>
<dbReference type="GO" id="GO:0031267">
    <property type="term" value="F:small GTPase binding"/>
    <property type="evidence" value="ECO:0007669"/>
    <property type="project" value="TreeGrafter"/>
</dbReference>